<protein>
    <submittedName>
        <fullName evidence="1">Uncharacterized protein</fullName>
    </submittedName>
</protein>
<keyword evidence="2" id="KW-1185">Reference proteome</keyword>
<name>A0A2P5E2R3_PARAD</name>
<accession>A0A2P5E2R3</accession>
<evidence type="ECO:0000313" key="2">
    <source>
        <dbReference type="Proteomes" id="UP000237105"/>
    </source>
</evidence>
<feature type="non-terminal residue" evidence="1">
    <location>
        <position position="1"/>
    </location>
</feature>
<reference evidence="2" key="1">
    <citation type="submission" date="2016-06" db="EMBL/GenBank/DDBJ databases">
        <title>Parallel loss of symbiosis genes in relatives of nitrogen-fixing non-legume Parasponia.</title>
        <authorList>
            <person name="Van Velzen R."/>
            <person name="Holmer R."/>
            <person name="Bu F."/>
            <person name="Rutten L."/>
            <person name="Van Zeijl A."/>
            <person name="Liu W."/>
            <person name="Santuari L."/>
            <person name="Cao Q."/>
            <person name="Sharma T."/>
            <person name="Shen D."/>
            <person name="Roswanjaya Y."/>
            <person name="Wardhani T."/>
            <person name="Kalhor M.S."/>
            <person name="Jansen J."/>
            <person name="Van den Hoogen J."/>
            <person name="Gungor B."/>
            <person name="Hartog M."/>
            <person name="Hontelez J."/>
            <person name="Verver J."/>
            <person name="Yang W.-C."/>
            <person name="Schijlen E."/>
            <person name="Repin R."/>
            <person name="Schilthuizen M."/>
            <person name="Schranz E."/>
            <person name="Heidstra R."/>
            <person name="Miyata K."/>
            <person name="Fedorova E."/>
            <person name="Kohlen W."/>
            <person name="Bisseling T."/>
            <person name="Smit S."/>
            <person name="Geurts R."/>
        </authorList>
    </citation>
    <scope>NUCLEOTIDE SEQUENCE [LARGE SCALE GENOMIC DNA]</scope>
    <source>
        <strain evidence="2">cv. WU1-14</strain>
    </source>
</reference>
<dbReference type="Proteomes" id="UP000237105">
    <property type="component" value="Unassembled WGS sequence"/>
</dbReference>
<dbReference type="EMBL" id="JXTB01000003">
    <property type="protein sequence ID" value="PON79836.1"/>
    <property type="molecule type" value="Genomic_DNA"/>
</dbReference>
<proteinExistence type="predicted"/>
<gene>
    <name evidence="1" type="ORF">PanWU01x14_010680</name>
</gene>
<evidence type="ECO:0000313" key="1">
    <source>
        <dbReference type="EMBL" id="PON79836.1"/>
    </source>
</evidence>
<organism evidence="1 2">
    <name type="scientific">Parasponia andersonii</name>
    <name type="common">Sponia andersonii</name>
    <dbReference type="NCBI Taxonomy" id="3476"/>
    <lineage>
        <taxon>Eukaryota</taxon>
        <taxon>Viridiplantae</taxon>
        <taxon>Streptophyta</taxon>
        <taxon>Embryophyta</taxon>
        <taxon>Tracheophyta</taxon>
        <taxon>Spermatophyta</taxon>
        <taxon>Magnoliopsida</taxon>
        <taxon>eudicotyledons</taxon>
        <taxon>Gunneridae</taxon>
        <taxon>Pentapetalae</taxon>
        <taxon>rosids</taxon>
        <taxon>fabids</taxon>
        <taxon>Rosales</taxon>
        <taxon>Cannabaceae</taxon>
        <taxon>Parasponia</taxon>
    </lineage>
</organism>
<comment type="caution">
    <text evidence="1">The sequence shown here is derived from an EMBL/GenBank/DDBJ whole genome shotgun (WGS) entry which is preliminary data.</text>
</comment>
<sequence>IKLERPQIGQGRLEAPLETATQVYAFTREKADVGTSNVVTGQLSVATENACLV</sequence>
<dbReference type="AlphaFoldDB" id="A0A2P5E2R3"/>